<protein>
    <submittedName>
        <fullName evidence="1">Uncharacterized protein</fullName>
    </submittedName>
</protein>
<reference evidence="1" key="1">
    <citation type="submission" date="2023-04" db="EMBL/GenBank/DDBJ databases">
        <title>Draft Genome sequencing of Naganishia species isolated from polar environments using Oxford Nanopore Technology.</title>
        <authorList>
            <person name="Leo P."/>
            <person name="Venkateswaran K."/>
        </authorList>
    </citation>
    <scope>NUCLEOTIDE SEQUENCE</scope>
    <source>
        <strain evidence="1">MNA-CCFEE 5262</strain>
    </source>
</reference>
<organism evidence="1 2">
    <name type="scientific">Naganishia adeliensis</name>
    <dbReference type="NCBI Taxonomy" id="92952"/>
    <lineage>
        <taxon>Eukaryota</taxon>
        <taxon>Fungi</taxon>
        <taxon>Dikarya</taxon>
        <taxon>Basidiomycota</taxon>
        <taxon>Agaricomycotina</taxon>
        <taxon>Tremellomycetes</taxon>
        <taxon>Filobasidiales</taxon>
        <taxon>Filobasidiaceae</taxon>
        <taxon>Naganishia</taxon>
    </lineage>
</organism>
<accession>A0ACC2WWH0</accession>
<name>A0ACC2WWH0_9TREE</name>
<dbReference type="Proteomes" id="UP001230649">
    <property type="component" value="Unassembled WGS sequence"/>
</dbReference>
<comment type="caution">
    <text evidence="1">The sequence shown here is derived from an EMBL/GenBank/DDBJ whole genome shotgun (WGS) entry which is preliminary data.</text>
</comment>
<keyword evidence="2" id="KW-1185">Reference proteome</keyword>
<evidence type="ECO:0000313" key="2">
    <source>
        <dbReference type="Proteomes" id="UP001230649"/>
    </source>
</evidence>
<proteinExistence type="predicted"/>
<sequence length="400" mass="42561">MPVLKKRGALFPVYHDSPPTSSSKAPSKKDVLSARSPTLRHKKQSSIGSKAATSGLKPSQSSLAASAALQSQTAASRKPLGSIANASGSRAPLRDVSGKSGTAREKENLRSLGMGKQGGKMQVFVDDEEPRPMKTMETRLGTRRALGVKPAQPTHAIATLDPRKSAKSAFTVFQDPPSVRGQENIPPPGEYTADHPAPVQRSTRKSTSTFPTTFTSAPHVVTGTPSRQHDSVLDPDSPYITKPRLRKVKPASAITPNPAPLAAAEPSSQPPLVIASSQPQSQPSEPILPSSPLVTRPQTRKQPSKAAPSASTPSHPAPPSAYSVHPDPILCDVSDAYGASPTLRPTAFDRPRRSARQGAARRQNESLPSSAYGWTQVSEGRYRAPEPPVPRGRKQKKGTW</sequence>
<dbReference type="EMBL" id="JASBWS010000007">
    <property type="protein sequence ID" value="KAJ9114887.1"/>
    <property type="molecule type" value="Genomic_DNA"/>
</dbReference>
<gene>
    <name evidence="1" type="ORF">QFC20_001259</name>
</gene>
<evidence type="ECO:0000313" key="1">
    <source>
        <dbReference type="EMBL" id="KAJ9114887.1"/>
    </source>
</evidence>